<comment type="caution">
    <text evidence="1">The sequence shown here is derived from an EMBL/GenBank/DDBJ whole genome shotgun (WGS) entry which is preliminary data.</text>
</comment>
<dbReference type="EMBL" id="BARU01038985">
    <property type="protein sequence ID" value="GAH89319.1"/>
    <property type="molecule type" value="Genomic_DNA"/>
</dbReference>
<sequence length="48" mass="5928">MKDRINSQLQIIFEYTNLFKNRHYILFEIEGNIILSEIEMNWKEIPEL</sequence>
<reference evidence="1" key="1">
    <citation type="journal article" date="2014" name="Front. Microbiol.">
        <title>High frequency of phylogenetically diverse reductive dehalogenase-homologous genes in deep subseafloor sedimentary metagenomes.</title>
        <authorList>
            <person name="Kawai M."/>
            <person name="Futagami T."/>
            <person name="Toyoda A."/>
            <person name="Takaki Y."/>
            <person name="Nishi S."/>
            <person name="Hori S."/>
            <person name="Arai W."/>
            <person name="Tsubouchi T."/>
            <person name="Morono Y."/>
            <person name="Uchiyama I."/>
            <person name="Ito T."/>
            <person name="Fujiyama A."/>
            <person name="Inagaki F."/>
            <person name="Takami H."/>
        </authorList>
    </citation>
    <scope>NUCLEOTIDE SEQUENCE</scope>
    <source>
        <strain evidence="1">Expedition CK06-06</strain>
    </source>
</reference>
<accession>X1KGP4</accession>
<protein>
    <submittedName>
        <fullName evidence="1">Uncharacterized protein</fullName>
    </submittedName>
</protein>
<dbReference type="AlphaFoldDB" id="X1KGP4"/>
<evidence type="ECO:0000313" key="1">
    <source>
        <dbReference type="EMBL" id="GAH89319.1"/>
    </source>
</evidence>
<proteinExistence type="predicted"/>
<name>X1KGP4_9ZZZZ</name>
<gene>
    <name evidence="1" type="ORF">S03H2_60493</name>
</gene>
<organism evidence="1">
    <name type="scientific">marine sediment metagenome</name>
    <dbReference type="NCBI Taxonomy" id="412755"/>
    <lineage>
        <taxon>unclassified sequences</taxon>
        <taxon>metagenomes</taxon>
        <taxon>ecological metagenomes</taxon>
    </lineage>
</organism>